<dbReference type="PANTHER" id="PTHR30307">
    <property type="entry name" value="S-ADENOSYLMETHIONINE:TRNA RIBOSYLTRANSFERASE-ISOMERASE"/>
    <property type="match status" value="1"/>
</dbReference>
<sequence>MSLKTSDFYYDLPHELIAQHPLKDRASSRLLIVNRNSKDLEECHFYNIIDYLNEGDVLVVNNSRVIPARLFGHRKDKEEKIEILLLKREEDTWQCLVKPGKKAKVGSEIIFSDKLKCEVKRVDEEGNRYIKFHCDGIFEEILDELGNMPLPPYITEKLEDKERYQTVYSKIDGSAAAPTAGLHFTEDLLDRIKEKGIKVVPITLHVGLGTFRPVKVDDVEKHHMHSEFYMMDKETAKIINDAKENGKRIIAVGTTSMRTLETIGRNGRVKETSGWTDIFIYPGFEFKIVDALITNFHLPESTLMMLVSAFASKDIIFNAYEYAIKNKFRFFSFGDAMFIKGN</sequence>
<dbReference type="FunFam" id="3.40.1780.10:FF:000001">
    <property type="entry name" value="S-adenosylmethionine:tRNA ribosyltransferase-isomerase"/>
    <property type="match status" value="1"/>
</dbReference>
<dbReference type="OrthoDB" id="9805933at2"/>
<evidence type="ECO:0000256" key="11">
    <source>
        <dbReference type="ARBA" id="ARBA00069325"/>
    </source>
</evidence>
<evidence type="ECO:0000256" key="9">
    <source>
        <dbReference type="ARBA" id="ARBA00061210"/>
    </source>
</evidence>
<dbReference type="RefSeq" id="WP_008902260.1">
    <property type="nucleotide sequence ID" value="NZ_GL397071.1"/>
</dbReference>
<dbReference type="FunFam" id="2.40.10.240:FF:000002">
    <property type="entry name" value="S-adenosylmethionine:tRNA ribosyltransferase-isomerase"/>
    <property type="match status" value="1"/>
</dbReference>
<comment type="subunit">
    <text evidence="3 13">Monomer.</text>
</comment>
<dbReference type="InterPro" id="IPR003699">
    <property type="entry name" value="QueA"/>
</dbReference>
<evidence type="ECO:0000256" key="10">
    <source>
        <dbReference type="ARBA" id="ARBA00066503"/>
    </source>
</evidence>
<comment type="caution">
    <text evidence="14">The sequence shown here is derived from an EMBL/GenBank/DDBJ whole genome shotgun (WGS) entry which is preliminary data.</text>
</comment>
<gene>
    <name evidence="13 14" type="primary">queA</name>
    <name evidence="14" type="ORF">HMPREF9225_1470</name>
</gene>
<dbReference type="Pfam" id="PF02547">
    <property type="entry name" value="Queuosine_synth"/>
    <property type="match status" value="1"/>
</dbReference>
<dbReference type="Proteomes" id="UP000003280">
    <property type="component" value="Unassembled WGS sequence"/>
</dbReference>
<evidence type="ECO:0000313" key="14">
    <source>
        <dbReference type="EMBL" id="EFM24899.1"/>
    </source>
</evidence>
<dbReference type="HAMAP" id="MF_00113">
    <property type="entry name" value="QueA"/>
    <property type="match status" value="1"/>
</dbReference>
<dbReference type="InterPro" id="IPR042118">
    <property type="entry name" value="QueA_dom1"/>
</dbReference>
<dbReference type="InterPro" id="IPR042119">
    <property type="entry name" value="QueA_dom2"/>
</dbReference>
<dbReference type="SUPFAM" id="SSF111337">
    <property type="entry name" value="QueA-like"/>
    <property type="match status" value="1"/>
</dbReference>
<dbReference type="GO" id="GO:0008616">
    <property type="term" value="P:tRNA queuosine(34) biosynthetic process"/>
    <property type="evidence" value="ECO:0007669"/>
    <property type="project" value="UniProtKB-UniRule"/>
</dbReference>
<evidence type="ECO:0000256" key="3">
    <source>
        <dbReference type="ARBA" id="ARBA00011245"/>
    </source>
</evidence>
<keyword evidence="4 13" id="KW-0963">Cytoplasm</keyword>
<dbReference type="Gene3D" id="3.40.1780.10">
    <property type="entry name" value="QueA-like"/>
    <property type="match status" value="1"/>
</dbReference>
<evidence type="ECO:0000256" key="4">
    <source>
        <dbReference type="ARBA" id="ARBA00022490"/>
    </source>
</evidence>
<protein>
    <recommendedName>
        <fullName evidence="11 13">S-adenosylmethionine:tRNA ribosyltransferase-isomerase</fullName>
        <ecNumber evidence="10 13">2.4.99.17</ecNumber>
    </recommendedName>
    <alternativeName>
        <fullName evidence="12 13">Queuosine biosynthesis protein QueA</fullName>
    </alternativeName>
</protein>
<keyword evidence="6 13" id="KW-0949">S-adenosyl-L-methionine</keyword>
<keyword evidence="15" id="KW-1185">Reference proteome</keyword>
<comment type="pathway">
    <text evidence="2 13">tRNA modification; tRNA-queuosine biosynthesis.</text>
</comment>
<keyword evidence="5 13" id="KW-0808">Transferase</keyword>
<evidence type="ECO:0000313" key="15">
    <source>
        <dbReference type="Proteomes" id="UP000003280"/>
    </source>
</evidence>
<name>E0NMT1_9FIRM</name>
<evidence type="ECO:0000256" key="12">
    <source>
        <dbReference type="ARBA" id="ARBA00076160"/>
    </source>
</evidence>
<evidence type="ECO:0000256" key="7">
    <source>
        <dbReference type="ARBA" id="ARBA00022785"/>
    </source>
</evidence>
<dbReference type="UniPathway" id="UPA00392"/>
<dbReference type="InterPro" id="IPR036100">
    <property type="entry name" value="QueA_sf"/>
</dbReference>
<dbReference type="HOGENOM" id="CLU_039110_1_0_9"/>
<comment type="similarity">
    <text evidence="9 13">Belongs to the QueA family.</text>
</comment>
<dbReference type="AlphaFoldDB" id="E0NMT1"/>
<dbReference type="EMBL" id="AEEH01000047">
    <property type="protein sequence ID" value="EFM24899.1"/>
    <property type="molecule type" value="Genomic_DNA"/>
</dbReference>
<dbReference type="GO" id="GO:0051075">
    <property type="term" value="F:S-adenosylmethionine:tRNA ribosyltransferase-isomerase activity"/>
    <property type="evidence" value="ECO:0007669"/>
    <property type="project" value="UniProtKB-EC"/>
</dbReference>
<evidence type="ECO:0000256" key="1">
    <source>
        <dbReference type="ARBA" id="ARBA00004496"/>
    </source>
</evidence>
<keyword evidence="14" id="KW-0413">Isomerase</keyword>
<dbReference type="PANTHER" id="PTHR30307:SF0">
    <property type="entry name" value="S-ADENOSYLMETHIONINE:TRNA RIBOSYLTRANSFERASE-ISOMERASE"/>
    <property type="match status" value="1"/>
</dbReference>
<evidence type="ECO:0000256" key="2">
    <source>
        <dbReference type="ARBA" id="ARBA00004691"/>
    </source>
</evidence>
<comment type="function">
    <text evidence="13">Transfers and isomerizes the ribose moiety from AdoMet to the 7-aminomethyl group of 7-deazaguanine (preQ1-tRNA) to give epoxyqueuosine (oQ-tRNA).</text>
</comment>
<evidence type="ECO:0000256" key="8">
    <source>
        <dbReference type="ARBA" id="ARBA00052751"/>
    </source>
</evidence>
<proteinExistence type="inferred from homology"/>
<keyword evidence="7 13" id="KW-0671">Queuosine biosynthesis</keyword>
<organism evidence="14 15">
    <name type="scientific">Peptoniphilus duerdenii ATCC BAA-1640</name>
    <dbReference type="NCBI Taxonomy" id="862517"/>
    <lineage>
        <taxon>Bacteria</taxon>
        <taxon>Bacillati</taxon>
        <taxon>Bacillota</taxon>
        <taxon>Tissierellia</taxon>
        <taxon>Tissierellales</taxon>
        <taxon>Peptoniphilaceae</taxon>
        <taxon>Peptoniphilus</taxon>
    </lineage>
</organism>
<dbReference type="GO" id="GO:0005737">
    <property type="term" value="C:cytoplasm"/>
    <property type="evidence" value="ECO:0007669"/>
    <property type="project" value="UniProtKB-SubCell"/>
</dbReference>
<comment type="catalytic activity">
    <reaction evidence="8 13">
        <text>7-aminomethyl-7-carbaguanosine(34) in tRNA + S-adenosyl-L-methionine = epoxyqueuosine(34) in tRNA + adenine + L-methionine + 2 H(+)</text>
        <dbReference type="Rhea" id="RHEA:32155"/>
        <dbReference type="Rhea" id="RHEA-COMP:10342"/>
        <dbReference type="Rhea" id="RHEA-COMP:18582"/>
        <dbReference type="ChEBI" id="CHEBI:15378"/>
        <dbReference type="ChEBI" id="CHEBI:16708"/>
        <dbReference type="ChEBI" id="CHEBI:57844"/>
        <dbReference type="ChEBI" id="CHEBI:59789"/>
        <dbReference type="ChEBI" id="CHEBI:82833"/>
        <dbReference type="ChEBI" id="CHEBI:194443"/>
        <dbReference type="EC" id="2.4.99.17"/>
    </reaction>
</comment>
<comment type="subcellular location">
    <subcellularLocation>
        <location evidence="1 13">Cytoplasm</location>
    </subcellularLocation>
</comment>
<dbReference type="EC" id="2.4.99.17" evidence="10 13"/>
<dbReference type="Gene3D" id="2.40.10.240">
    <property type="entry name" value="QueA-like"/>
    <property type="match status" value="1"/>
</dbReference>
<dbReference type="NCBIfam" id="NF001140">
    <property type="entry name" value="PRK00147.1"/>
    <property type="match status" value="1"/>
</dbReference>
<accession>E0NMT1</accession>
<dbReference type="eggNOG" id="COG0809">
    <property type="taxonomic scope" value="Bacteria"/>
</dbReference>
<reference evidence="14 15" key="1">
    <citation type="submission" date="2010-07" db="EMBL/GenBank/DDBJ databases">
        <authorList>
            <person name="Muzny D."/>
            <person name="Qin X."/>
            <person name="Deng J."/>
            <person name="Jiang H."/>
            <person name="Liu Y."/>
            <person name="Qu J."/>
            <person name="Song X.-Z."/>
            <person name="Zhang L."/>
            <person name="Thornton R."/>
            <person name="Coyle M."/>
            <person name="Francisco L."/>
            <person name="Jackson L."/>
            <person name="Javaid M."/>
            <person name="Korchina V."/>
            <person name="Kovar C."/>
            <person name="Mata R."/>
            <person name="Mathew T."/>
            <person name="Ngo R."/>
            <person name="Nguyen L."/>
            <person name="Nguyen N."/>
            <person name="Okwuonu G."/>
            <person name="Ongeri F."/>
            <person name="Pham C."/>
            <person name="Simmons D."/>
            <person name="Wilczek-Boney K."/>
            <person name="Hale W."/>
            <person name="Jakkamsetti A."/>
            <person name="Pham P."/>
            <person name="Ruth R."/>
            <person name="San Lucas F."/>
            <person name="Warren J."/>
            <person name="Zhang J."/>
            <person name="Zhao Z."/>
            <person name="Zhou C."/>
            <person name="Zhu D."/>
            <person name="Lee S."/>
            <person name="Bess C."/>
            <person name="Blankenburg K."/>
            <person name="Forbes L."/>
            <person name="Fu Q."/>
            <person name="Gubbala S."/>
            <person name="Hirani K."/>
            <person name="Jayaseelan J.C."/>
            <person name="Lara F."/>
            <person name="Munidasa M."/>
            <person name="Palculict T."/>
            <person name="Patil S."/>
            <person name="Pu L.-L."/>
            <person name="Saada N."/>
            <person name="Tang L."/>
            <person name="Weissenberger G."/>
            <person name="Zhu Y."/>
            <person name="Hemphill L."/>
            <person name="Shang Y."/>
            <person name="Youmans B."/>
            <person name="Ayvaz T."/>
            <person name="Ross M."/>
            <person name="Santibanez J."/>
            <person name="Aqrawi P."/>
            <person name="Gross S."/>
            <person name="Joshi V."/>
            <person name="Fowler G."/>
            <person name="Nazareth L."/>
            <person name="Reid J."/>
            <person name="Worley K."/>
            <person name="Petrosino J."/>
            <person name="Highlander S."/>
            <person name="Gibbs R."/>
        </authorList>
    </citation>
    <scope>NUCLEOTIDE SEQUENCE [LARGE SCALE GENOMIC DNA]</scope>
    <source>
        <strain evidence="14 15">ATCC BAA-1640</strain>
    </source>
</reference>
<dbReference type="NCBIfam" id="TIGR00113">
    <property type="entry name" value="queA"/>
    <property type="match status" value="1"/>
</dbReference>
<evidence type="ECO:0000256" key="6">
    <source>
        <dbReference type="ARBA" id="ARBA00022691"/>
    </source>
</evidence>
<evidence type="ECO:0000256" key="13">
    <source>
        <dbReference type="HAMAP-Rule" id="MF_00113"/>
    </source>
</evidence>
<dbReference type="STRING" id="862517.HMPREF9225_1470"/>
<evidence type="ECO:0000256" key="5">
    <source>
        <dbReference type="ARBA" id="ARBA00022679"/>
    </source>
</evidence>